<dbReference type="EMBL" id="BLAL01000053">
    <property type="protein sequence ID" value="GES81103.1"/>
    <property type="molecule type" value="Genomic_DNA"/>
</dbReference>
<organism evidence="1 2">
    <name type="scientific">Rhizophagus clarus</name>
    <dbReference type="NCBI Taxonomy" id="94130"/>
    <lineage>
        <taxon>Eukaryota</taxon>
        <taxon>Fungi</taxon>
        <taxon>Fungi incertae sedis</taxon>
        <taxon>Mucoromycota</taxon>
        <taxon>Glomeromycotina</taxon>
        <taxon>Glomeromycetes</taxon>
        <taxon>Glomerales</taxon>
        <taxon>Glomeraceae</taxon>
        <taxon>Rhizophagus</taxon>
    </lineage>
</organism>
<accession>A0A8H3L893</accession>
<sequence>MNDSSNYKTNTRSVTDNSDIFRNIIHNNEWKEEVFQLPERTNHILSILGEIWNNPAFMSSEIRSDQARGLILHM</sequence>
<protein>
    <submittedName>
        <fullName evidence="1">Uncharacterized protein</fullName>
    </submittedName>
</protein>
<evidence type="ECO:0000313" key="2">
    <source>
        <dbReference type="Proteomes" id="UP000615446"/>
    </source>
</evidence>
<name>A0A8H3L893_9GLOM</name>
<dbReference type="Proteomes" id="UP000615446">
    <property type="component" value="Unassembled WGS sequence"/>
</dbReference>
<reference evidence="1" key="1">
    <citation type="submission" date="2019-10" db="EMBL/GenBank/DDBJ databases">
        <title>Conservation and host-specific expression of non-tandemly repeated heterogenous ribosome RNA gene in arbuscular mycorrhizal fungi.</title>
        <authorList>
            <person name="Maeda T."/>
            <person name="Kobayashi Y."/>
            <person name="Nakagawa T."/>
            <person name="Ezawa T."/>
            <person name="Yamaguchi K."/>
            <person name="Bino T."/>
            <person name="Nishimoto Y."/>
            <person name="Shigenobu S."/>
            <person name="Kawaguchi M."/>
        </authorList>
    </citation>
    <scope>NUCLEOTIDE SEQUENCE</scope>
    <source>
        <strain evidence="1">HR1</strain>
    </source>
</reference>
<comment type="caution">
    <text evidence="1">The sequence shown here is derived from an EMBL/GenBank/DDBJ whole genome shotgun (WGS) entry which is preliminary data.</text>
</comment>
<proteinExistence type="predicted"/>
<evidence type="ECO:0000313" key="1">
    <source>
        <dbReference type="EMBL" id="GES81103.1"/>
    </source>
</evidence>
<dbReference type="AlphaFoldDB" id="A0A8H3L893"/>
<gene>
    <name evidence="1" type="ORF">RCL2_000836400</name>
</gene>